<dbReference type="AlphaFoldDB" id="A0A2T4MX43"/>
<sequence length="208" mass="21812">MKKNNSVAVASAIAMTLFSGFALADDTASSIVNPVAELFVSIGYLVGLILFVLGLYGFKKNSESPQQYPMSYCIANLTTGTLLLLSGYFYGVVRNTAVNDGWSYDNSSALALDKTALANSGNITNSFLGQYLPVHTVELLIGFIYLVGLLAFLKGIYMLKSVGSASNNGSDGVGKALTHICGGVVSMNILSFSCLVSSIIGVSMICLG</sequence>
<evidence type="ECO:0000256" key="1">
    <source>
        <dbReference type="SAM" id="Phobius"/>
    </source>
</evidence>
<gene>
    <name evidence="3" type="ORF">DAA48_22315</name>
</gene>
<evidence type="ECO:0000256" key="2">
    <source>
        <dbReference type="SAM" id="SignalP"/>
    </source>
</evidence>
<keyword evidence="1" id="KW-0472">Membrane</keyword>
<feature type="transmembrane region" description="Helical" evidence="1">
    <location>
        <begin position="34"/>
        <end position="58"/>
    </location>
</feature>
<protein>
    <recommendedName>
        <fullName evidence="5">Type IV secretion protein IcmC</fullName>
    </recommendedName>
</protein>
<feature type="transmembrane region" description="Helical" evidence="1">
    <location>
        <begin position="180"/>
        <end position="205"/>
    </location>
</feature>
<dbReference type="EMBL" id="PZKL01000045">
    <property type="protein sequence ID" value="PTH79168.1"/>
    <property type="molecule type" value="Genomic_DNA"/>
</dbReference>
<evidence type="ECO:0000313" key="4">
    <source>
        <dbReference type="Proteomes" id="UP000241986"/>
    </source>
</evidence>
<keyword evidence="2" id="KW-0732">Signal</keyword>
<name>A0A2T4MX43_AERVE</name>
<keyword evidence="1" id="KW-1133">Transmembrane helix</keyword>
<dbReference type="Proteomes" id="UP000241986">
    <property type="component" value="Unassembled WGS sequence"/>
</dbReference>
<comment type="caution">
    <text evidence="3">The sequence shown here is derived from an EMBL/GenBank/DDBJ whole genome shotgun (WGS) entry which is preliminary data.</text>
</comment>
<reference evidence="3 4" key="1">
    <citation type="submission" date="2018-03" db="EMBL/GenBank/DDBJ databases">
        <title>Aeromonas veronii whole genome sequencing and analysis.</title>
        <authorList>
            <person name="Xie H."/>
            <person name="Liu T."/>
            <person name="Wang K."/>
        </authorList>
    </citation>
    <scope>NUCLEOTIDE SEQUENCE [LARGE SCALE GENOMIC DNA]</scope>
    <source>
        <strain evidence="3 4">XH.VA.1</strain>
    </source>
</reference>
<evidence type="ECO:0000313" key="3">
    <source>
        <dbReference type="EMBL" id="PTH79168.1"/>
    </source>
</evidence>
<feature type="chain" id="PRO_5015718955" description="Type IV secretion protein IcmC" evidence="2">
    <location>
        <begin position="25"/>
        <end position="208"/>
    </location>
</feature>
<feature type="signal peptide" evidence="2">
    <location>
        <begin position="1"/>
        <end position="24"/>
    </location>
</feature>
<proteinExistence type="predicted"/>
<accession>A0A2T4MX43</accession>
<dbReference type="RefSeq" id="WP_107684803.1">
    <property type="nucleotide sequence ID" value="NZ_PZKL01000045.1"/>
</dbReference>
<evidence type="ECO:0008006" key="5">
    <source>
        <dbReference type="Google" id="ProtNLM"/>
    </source>
</evidence>
<feature type="transmembrane region" description="Helical" evidence="1">
    <location>
        <begin position="139"/>
        <end position="159"/>
    </location>
</feature>
<keyword evidence="1" id="KW-0812">Transmembrane</keyword>
<feature type="transmembrane region" description="Helical" evidence="1">
    <location>
        <begin position="70"/>
        <end position="90"/>
    </location>
</feature>
<organism evidence="3 4">
    <name type="scientific">Aeromonas veronii</name>
    <dbReference type="NCBI Taxonomy" id="654"/>
    <lineage>
        <taxon>Bacteria</taxon>
        <taxon>Pseudomonadati</taxon>
        <taxon>Pseudomonadota</taxon>
        <taxon>Gammaproteobacteria</taxon>
        <taxon>Aeromonadales</taxon>
        <taxon>Aeromonadaceae</taxon>
        <taxon>Aeromonas</taxon>
    </lineage>
</organism>